<comment type="caution">
    <text evidence="8">The sequence shown here is derived from an EMBL/GenBank/DDBJ whole genome shotgun (WGS) entry which is preliminary data.</text>
</comment>
<comment type="similarity">
    <text evidence="2 6">Belongs to the cation transport ATPase (P-type) (TC 3.A.3) family. Type IB subfamily.</text>
</comment>
<dbReference type="InterPro" id="IPR018303">
    <property type="entry name" value="ATPase_P-typ_P_site"/>
</dbReference>
<dbReference type="InterPro" id="IPR001757">
    <property type="entry name" value="P_typ_ATPase"/>
</dbReference>
<dbReference type="PRINTS" id="PR00119">
    <property type="entry name" value="CATATPASE"/>
</dbReference>
<keyword evidence="5 6" id="KW-0472">Membrane</keyword>
<dbReference type="PROSITE" id="PS00154">
    <property type="entry name" value="ATPASE_E1_E2"/>
    <property type="match status" value="1"/>
</dbReference>
<dbReference type="InterPro" id="IPR059000">
    <property type="entry name" value="ATPase_P-type_domA"/>
</dbReference>
<dbReference type="PROSITE" id="PS50846">
    <property type="entry name" value="HMA_2"/>
    <property type="match status" value="1"/>
</dbReference>
<dbReference type="SUPFAM" id="SSF56784">
    <property type="entry name" value="HAD-like"/>
    <property type="match status" value="1"/>
</dbReference>
<dbReference type="GO" id="GO:0046872">
    <property type="term" value="F:metal ion binding"/>
    <property type="evidence" value="ECO:0007669"/>
    <property type="project" value="UniProtKB-KW"/>
</dbReference>
<dbReference type="Gene3D" id="3.30.70.100">
    <property type="match status" value="1"/>
</dbReference>
<evidence type="ECO:0000313" key="8">
    <source>
        <dbReference type="EMBL" id="KAK4564922.1"/>
    </source>
</evidence>
<dbReference type="PANTHER" id="PTHR48085:SF3">
    <property type="entry name" value="INACTIVE CADMIUM_ZINC-TRANSPORTING ATPASE HMA3"/>
    <property type="match status" value="1"/>
</dbReference>
<dbReference type="Gene3D" id="2.70.150.10">
    <property type="entry name" value="Calcium-transporting ATPase, cytoplasmic transduction domain A"/>
    <property type="match status" value="1"/>
</dbReference>
<dbReference type="InterPro" id="IPR023299">
    <property type="entry name" value="ATPase_P-typ_cyto_dom_N"/>
</dbReference>
<dbReference type="SUPFAM" id="SSF81653">
    <property type="entry name" value="Calcium ATPase, transduction domain A"/>
    <property type="match status" value="1"/>
</dbReference>
<keyword evidence="6" id="KW-0067">ATP-binding</keyword>
<dbReference type="GO" id="GO:0019829">
    <property type="term" value="F:ATPase-coupled monoatomic cation transmembrane transporter activity"/>
    <property type="evidence" value="ECO:0007669"/>
    <property type="project" value="InterPro"/>
</dbReference>
<dbReference type="FunFam" id="3.30.70.100:FF:000022">
    <property type="entry name" value="Putative cadmium/zinc-transporting ATPase 3"/>
    <property type="match status" value="1"/>
</dbReference>
<dbReference type="GO" id="GO:0016887">
    <property type="term" value="F:ATP hydrolysis activity"/>
    <property type="evidence" value="ECO:0007669"/>
    <property type="project" value="InterPro"/>
</dbReference>
<dbReference type="InterPro" id="IPR023298">
    <property type="entry name" value="ATPase_P-typ_TM_dom_sf"/>
</dbReference>
<feature type="transmembrane region" description="Helical" evidence="6">
    <location>
        <begin position="306"/>
        <end position="326"/>
    </location>
</feature>
<dbReference type="SUPFAM" id="SSF55008">
    <property type="entry name" value="HMA, heavy metal-associated domain"/>
    <property type="match status" value="1"/>
</dbReference>
<dbReference type="FunFam" id="2.70.150.10:FF:000002">
    <property type="entry name" value="Copper-transporting ATPase 1, putative"/>
    <property type="match status" value="1"/>
</dbReference>
<name>A0AAN7E879_QUERU</name>
<dbReference type="InterPro" id="IPR036412">
    <property type="entry name" value="HAD-like_sf"/>
</dbReference>
<protein>
    <recommendedName>
        <fullName evidence="7">HMA domain-containing protein</fullName>
    </recommendedName>
</protein>
<dbReference type="NCBIfam" id="TIGR01494">
    <property type="entry name" value="ATPase_P-type"/>
    <property type="match status" value="1"/>
</dbReference>
<dbReference type="Proteomes" id="UP001324115">
    <property type="component" value="Unassembled WGS sequence"/>
</dbReference>
<dbReference type="CDD" id="cd00371">
    <property type="entry name" value="HMA"/>
    <property type="match status" value="1"/>
</dbReference>
<feature type="transmembrane region" description="Helical" evidence="6">
    <location>
        <begin position="110"/>
        <end position="129"/>
    </location>
</feature>
<feature type="transmembrane region" description="Helical" evidence="6">
    <location>
        <begin position="609"/>
        <end position="628"/>
    </location>
</feature>
<keyword evidence="6" id="KW-0547">Nucleotide-binding</keyword>
<dbReference type="InterPro" id="IPR008250">
    <property type="entry name" value="ATPase_P-typ_transduc_dom_A_sf"/>
</dbReference>
<feature type="domain" description="HMA" evidence="7">
    <location>
        <begin position="6"/>
        <end position="71"/>
    </location>
</feature>
<dbReference type="CDD" id="cd02079">
    <property type="entry name" value="P-type_ATPase_HM"/>
    <property type="match status" value="1"/>
</dbReference>
<evidence type="ECO:0000259" key="7">
    <source>
        <dbReference type="PROSITE" id="PS50846"/>
    </source>
</evidence>
<dbReference type="InterPro" id="IPR051014">
    <property type="entry name" value="Cation_Transport_ATPase_IB"/>
</dbReference>
<evidence type="ECO:0000256" key="1">
    <source>
        <dbReference type="ARBA" id="ARBA00004141"/>
    </source>
</evidence>
<evidence type="ECO:0000256" key="3">
    <source>
        <dbReference type="ARBA" id="ARBA00022692"/>
    </source>
</evidence>
<keyword evidence="4 6" id="KW-1133">Transmembrane helix</keyword>
<dbReference type="Pfam" id="PF00702">
    <property type="entry name" value="Hydrolase"/>
    <property type="match status" value="1"/>
</dbReference>
<dbReference type="FunFam" id="3.40.1110.10:FF:000043">
    <property type="entry name" value="Putative cadmium/zinc-transporting ATPase 3"/>
    <property type="match status" value="1"/>
</dbReference>
<dbReference type="NCBIfam" id="TIGR01525">
    <property type="entry name" value="ATPase-IB_hvy"/>
    <property type="match status" value="1"/>
</dbReference>
<feature type="transmembrane region" description="Helical" evidence="6">
    <location>
        <begin position="136"/>
        <end position="152"/>
    </location>
</feature>
<comment type="subcellular location">
    <subcellularLocation>
        <location evidence="1">Membrane</location>
        <topology evidence="1">Multi-pass membrane protein</topology>
    </subcellularLocation>
</comment>
<dbReference type="GO" id="GO:0005524">
    <property type="term" value="F:ATP binding"/>
    <property type="evidence" value="ECO:0007669"/>
    <property type="project" value="UniProtKB-UniRule"/>
</dbReference>
<dbReference type="InterPro" id="IPR027256">
    <property type="entry name" value="P-typ_ATPase_IB"/>
</dbReference>
<gene>
    <name evidence="8" type="ORF">RGQ29_006818</name>
</gene>
<dbReference type="PANTHER" id="PTHR48085">
    <property type="entry name" value="CADMIUM/ZINC-TRANSPORTING ATPASE HMA2-RELATED"/>
    <property type="match status" value="1"/>
</dbReference>
<dbReference type="GO" id="GO:0016020">
    <property type="term" value="C:membrane"/>
    <property type="evidence" value="ECO:0007669"/>
    <property type="project" value="UniProtKB-SubCell"/>
</dbReference>
<feature type="transmembrane region" description="Helical" evidence="6">
    <location>
        <begin position="158"/>
        <end position="177"/>
    </location>
</feature>
<accession>A0AAN7E879</accession>
<sequence>MTEELKKSYFEVLGLCCASEVALVERILKQLNGIQEISVILPTKTVVVHHTHVISDVTIVEALNKVRLEATVRPQEQSNFQNKWPAPSTMFSGLLLALSFLKYIYHPLEWLALGAVIVGLPTLILRSIASIRNLTLNINILVLMAVIGTLALQDYWEAGTVVFLFSIAQWLETRASYKAMATMSSLTSMAPQKAIIAETGEHVDVNAVEMNTVLAVKAGDVIPVDGIVVEGKCEVDEKMLTGESFPVTKELDSTVWAGTINLNGYISVKITALAKDSFVSRMAKLVEESHNKKSRAQRFIDNCAKYYIPVVMLIAVAFAAIPAALRLPNEEYWFHLAIVVLVSTCPCALILSTPVVNFCALSKAATTGLLVKGGDYLEILAKVKIVAFDKTGTITRGEFAVTNFQVISDDVSLNALLYWVSSIESKSSHPMAAALVEYGRLHSIEPKPENVEDFQNFPGEGVFGKIDGKDIYIGNRRIRLRAGCAAGAMEAVEEIKSLGIKCVMLTGDNHAAAMLAQDQLGHALDVVHAELLPEEKARIIEEYKKEGLTVMIGDGINDAPALAAADIGISMGISGSALAMETGHVILMSNNIQKIPLAIKLARRTLRKLIENVILSITTKGAILALAFAGYPLIWASVLTDVGTCLVVIFNSMLLLQETPKLQGGHSRSRYGTFSMPSLYGKGKSINPVDGQGGYNGDYGDYEAIKCNDGCCEKLIHEVESPSGKGCSNCTEASCKDKNFANIAQSSSSSSVCCLQKCEAQSQSKKCGTTQAATINNACGCSTVGLLESVVNNASKISGNRERRGCCKQFAEQCCGKPEQYTTNRLSEIVIE</sequence>
<dbReference type="Gene3D" id="3.40.50.1000">
    <property type="entry name" value="HAD superfamily/HAD-like"/>
    <property type="match status" value="1"/>
</dbReference>
<organism evidence="8 9">
    <name type="scientific">Quercus rubra</name>
    <name type="common">Northern red oak</name>
    <name type="synonym">Quercus borealis</name>
    <dbReference type="NCBI Taxonomy" id="3512"/>
    <lineage>
        <taxon>Eukaryota</taxon>
        <taxon>Viridiplantae</taxon>
        <taxon>Streptophyta</taxon>
        <taxon>Embryophyta</taxon>
        <taxon>Tracheophyta</taxon>
        <taxon>Spermatophyta</taxon>
        <taxon>Magnoliopsida</taxon>
        <taxon>eudicotyledons</taxon>
        <taxon>Gunneridae</taxon>
        <taxon>Pentapetalae</taxon>
        <taxon>rosids</taxon>
        <taxon>fabids</taxon>
        <taxon>Fagales</taxon>
        <taxon>Fagaceae</taxon>
        <taxon>Quercus</taxon>
    </lineage>
</organism>
<evidence type="ECO:0000256" key="5">
    <source>
        <dbReference type="ARBA" id="ARBA00023136"/>
    </source>
</evidence>
<evidence type="ECO:0000313" key="9">
    <source>
        <dbReference type="Proteomes" id="UP001324115"/>
    </source>
</evidence>
<dbReference type="SUPFAM" id="SSF81665">
    <property type="entry name" value="Calcium ATPase, transmembrane domain M"/>
    <property type="match status" value="1"/>
</dbReference>
<dbReference type="PRINTS" id="PR00120">
    <property type="entry name" value="HATPASE"/>
</dbReference>
<dbReference type="Pfam" id="PF00122">
    <property type="entry name" value="E1-E2_ATPase"/>
    <property type="match status" value="1"/>
</dbReference>
<dbReference type="InterPro" id="IPR036163">
    <property type="entry name" value="HMA_dom_sf"/>
</dbReference>
<dbReference type="Gene3D" id="3.40.1110.10">
    <property type="entry name" value="Calcium-transporting ATPase, cytoplasmic domain N"/>
    <property type="match status" value="1"/>
</dbReference>
<feature type="transmembrane region" description="Helical" evidence="6">
    <location>
        <begin position="332"/>
        <end position="351"/>
    </location>
</feature>
<proteinExistence type="inferred from homology"/>
<dbReference type="EMBL" id="JAXUIC010000011">
    <property type="protein sequence ID" value="KAK4564922.1"/>
    <property type="molecule type" value="Genomic_DNA"/>
</dbReference>
<keyword evidence="6" id="KW-0479">Metal-binding</keyword>
<evidence type="ECO:0000256" key="4">
    <source>
        <dbReference type="ARBA" id="ARBA00022989"/>
    </source>
</evidence>
<dbReference type="NCBIfam" id="TIGR01512">
    <property type="entry name" value="ATPase-IB2_Cd"/>
    <property type="match status" value="1"/>
</dbReference>
<evidence type="ECO:0000256" key="6">
    <source>
        <dbReference type="RuleBase" id="RU362081"/>
    </source>
</evidence>
<dbReference type="InterPro" id="IPR023214">
    <property type="entry name" value="HAD_sf"/>
</dbReference>
<evidence type="ECO:0000256" key="2">
    <source>
        <dbReference type="ARBA" id="ARBA00006024"/>
    </source>
</evidence>
<keyword evidence="3 6" id="KW-0812">Transmembrane</keyword>
<dbReference type="PROSITE" id="PS01229">
    <property type="entry name" value="COF_2"/>
    <property type="match status" value="1"/>
</dbReference>
<dbReference type="AlphaFoldDB" id="A0AAN7E879"/>
<dbReference type="InterPro" id="IPR006121">
    <property type="entry name" value="HMA_dom"/>
</dbReference>
<reference evidence="8 9" key="1">
    <citation type="journal article" date="2023" name="G3 (Bethesda)">
        <title>A haplotype-resolved chromosome-scale genome for Quercus rubra L. provides insights into the genetics of adaptive traits for red oak species.</title>
        <authorList>
            <person name="Kapoor B."/>
            <person name="Jenkins J."/>
            <person name="Schmutz J."/>
            <person name="Zhebentyayeva T."/>
            <person name="Kuelheim C."/>
            <person name="Coggeshall M."/>
            <person name="Heim C."/>
            <person name="Lasky J.R."/>
            <person name="Leites L."/>
            <person name="Islam-Faridi N."/>
            <person name="Romero-Severson J."/>
            <person name="DeLeo V.L."/>
            <person name="Lucas S.M."/>
            <person name="Lazic D."/>
            <person name="Gailing O."/>
            <person name="Carlson J."/>
            <person name="Staton M."/>
        </authorList>
    </citation>
    <scope>NUCLEOTIDE SEQUENCE [LARGE SCALE GENOMIC DNA]</scope>
    <source>
        <strain evidence="8">Pseudo-F2</strain>
    </source>
</reference>
<keyword evidence="9" id="KW-1185">Reference proteome</keyword>